<comment type="caution">
    <text evidence="2">The sequence shown here is derived from an EMBL/GenBank/DDBJ whole genome shotgun (WGS) entry which is preliminary data.</text>
</comment>
<feature type="transmembrane region" description="Helical" evidence="1">
    <location>
        <begin position="47"/>
        <end position="66"/>
    </location>
</feature>
<protein>
    <submittedName>
        <fullName evidence="2">ABC transporter permease</fullName>
    </submittedName>
</protein>
<dbReference type="GO" id="GO:0005886">
    <property type="term" value="C:plasma membrane"/>
    <property type="evidence" value="ECO:0007669"/>
    <property type="project" value="UniProtKB-SubCell"/>
</dbReference>
<feature type="transmembrane region" description="Helical" evidence="1">
    <location>
        <begin position="265"/>
        <end position="286"/>
    </location>
</feature>
<keyword evidence="3" id="KW-1185">Reference proteome</keyword>
<dbReference type="Proteomes" id="UP000288603">
    <property type="component" value="Unassembled WGS sequence"/>
</dbReference>
<dbReference type="OrthoDB" id="3297477at2"/>
<dbReference type="EMBL" id="RZNC01000006">
    <property type="protein sequence ID" value="RWZ58498.1"/>
    <property type="molecule type" value="Genomic_DNA"/>
</dbReference>
<feature type="transmembrane region" description="Helical" evidence="1">
    <location>
        <begin position="172"/>
        <end position="197"/>
    </location>
</feature>
<reference evidence="2 3" key="1">
    <citation type="submission" date="2018-12" db="EMBL/GenBank/DDBJ databases">
        <authorList>
            <person name="Li F."/>
        </authorList>
    </citation>
    <scope>NUCLEOTIDE SEQUENCE [LARGE SCALE GENOMIC DNA]</scope>
    <source>
        <strain evidence="2 3">8H24J-4-2</strain>
    </source>
</reference>
<gene>
    <name evidence="2" type="ORF">ELQ92_14440</name>
</gene>
<dbReference type="GO" id="GO:0140359">
    <property type="term" value="F:ABC-type transporter activity"/>
    <property type="evidence" value="ECO:0007669"/>
    <property type="project" value="InterPro"/>
</dbReference>
<organism evidence="2 3">
    <name type="scientific">Labedella populi</name>
    <dbReference type="NCBI Taxonomy" id="2498850"/>
    <lineage>
        <taxon>Bacteria</taxon>
        <taxon>Bacillati</taxon>
        <taxon>Actinomycetota</taxon>
        <taxon>Actinomycetes</taxon>
        <taxon>Micrococcales</taxon>
        <taxon>Microbacteriaceae</taxon>
        <taxon>Labedella</taxon>
    </lineage>
</organism>
<sequence>MTALTPRPTARPVHAARTAFVGPESRLSFPRVVRSEWIKITSLRSTVWSLLMIVLSGVGLSLLLAATMESAGLPDGPSVGFTLTTVTLGVMFGQIVAAVLGVLAISGEYSTGMIRSTLTAVPTRLPVLAAKAVVLFVLVVAVGLVTLVGAWAATYPLFAAAGIATSLAEPGFFVAILGAATYLGLTAVFALGIGTLLRSAAGGVATVLGVILGLPLFLPLAALAFDWVADVGPFLFTSAGEAMAALPLDAPAGTAPVSGGPLEPWAAGLVVLAWTGVSLVLAGLSLRRRDA</sequence>
<evidence type="ECO:0000256" key="1">
    <source>
        <dbReference type="SAM" id="Phobius"/>
    </source>
</evidence>
<keyword evidence="1" id="KW-1133">Transmembrane helix</keyword>
<feature type="transmembrane region" description="Helical" evidence="1">
    <location>
        <begin position="128"/>
        <end position="152"/>
    </location>
</feature>
<proteinExistence type="predicted"/>
<dbReference type="AlphaFoldDB" id="A0A3S4AFC2"/>
<evidence type="ECO:0000313" key="3">
    <source>
        <dbReference type="Proteomes" id="UP000288603"/>
    </source>
</evidence>
<dbReference type="RefSeq" id="WP_128500032.1">
    <property type="nucleotide sequence ID" value="NZ_RZNC01000006.1"/>
</dbReference>
<evidence type="ECO:0000313" key="2">
    <source>
        <dbReference type="EMBL" id="RWZ58498.1"/>
    </source>
</evidence>
<keyword evidence="1" id="KW-0472">Membrane</keyword>
<name>A0A3S4AFC2_9MICO</name>
<feature type="transmembrane region" description="Helical" evidence="1">
    <location>
        <begin position="86"/>
        <end position="107"/>
    </location>
</feature>
<feature type="transmembrane region" description="Helical" evidence="1">
    <location>
        <begin position="204"/>
        <end position="225"/>
    </location>
</feature>
<accession>A0A3S4AFC2</accession>
<keyword evidence="1" id="KW-0812">Transmembrane</keyword>